<dbReference type="CDD" id="cd02511">
    <property type="entry name" value="Beta4Glucosyltransferase"/>
    <property type="match status" value="1"/>
</dbReference>
<dbReference type="InterPro" id="IPR029044">
    <property type="entry name" value="Nucleotide-diphossugar_trans"/>
</dbReference>
<feature type="domain" description="Glycosyltransferase 2-like" evidence="1">
    <location>
        <begin position="91"/>
        <end position="228"/>
    </location>
</feature>
<protein>
    <submittedName>
        <fullName evidence="2">Group 2 family glycosyl transferase</fullName>
        <ecNumber evidence="2">2.4.1.-</ecNumber>
    </submittedName>
</protein>
<dbReference type="PANTHER" id="PTHR43630">
    <property type="entry name" value="POLY-BETA-1,6-N-ACETYL-D-GLUCOSAMINE SYNTHASE"/>
    <property type="match status" value="1"/>
</dbReference>
<dbReference type="InterPro" id="IPR001173">
    <property type="entry name" value="Glyco_trans_2-like"/>
</dbReference>
<dbReference type="Gene3D" id="3.90.550.10">
    <property type="entry name" value="Spore Coat Polysaccharide Biosynthesis Protein SpsA, Chain A"/>
    <property type="match status" value="1"/>
</dbReference>
<name>A0A2X3HZH8_CLOPF</name>
<reference evidence="2 3" key="1">
    <citation type="submission" date="2018-06" db="EMBL/GenBank/DDBJ databases">
        <authorList>
            <consortium name="Pathogen Informatics"/>
            <person name="Doyle S."/>
        </authorList>
    </citation>
    <scope>NUCLEOTIDE SEQUENCE [LARGE SCALE GENOMIC DNA]</scope>
    <source>
        <strain evidence="2 3">NCTC8081</strain>
    </source>
</reference>
<dbReference type="RefSeq" id="WP_111946716.1">
    <property type="nucleotide sequence ID" value="NZ_CATNYA010000007.1"/>
</dbReference>
<proteinExistence type="predicted"/>
<evidence type="ECO:0000313" key="3">
    <source>
        <dbReference type="Proteomes" id="UP000250234"/>
    </source>
</evidence>
<evidence type="ECO:0000313" key="2">
    <source>
        <dbReference type="EMBL" id="SQC85688.1"/>
    </source>
</evidence>
<gene>
    <name evidence="2" type="primary">sunS</name>
    <name evidence="2" type="ORF">NCTC8081_03485</name>
</gene>
<keyword evidence="2" id="KW-0808">Transferase</keyword>
<evidence type="ECO:0000259" key="1">
    <source>
        <dbReference type="Pfam" id="PF00535"/>
    </source>
</evidence>
<sequence length="458" mass="53757">MNSKFYCWFNPKFINEVIRYIESLRFFNKESSYILSLLNSRLDCLSKIKAFSPDITTYINESYIDLNNIPIDELFKLIKSSLTIVEDKVTAVIIVLNEERCIERCLDSLINSVDEIIVVDTGSTDSTLNILDKYTNIQFYKYSWENDFAKARNFAKSKVTSGWIFFIDADEWLNNSPILGNFLNHFNNFPNIDSLIISPSITNSNEHNSLFIPRIFKSNKNINYFGKIHEELRNADSELLNMSFNLEINHDGYDNNVIDSKEKIHRNISLLKDMIEIEPNNPRWVYFLVRDGFNHLDLNYSKYLINNVLLIKSDSDLSISNLKFNNFTFALVDLLAQIELTSNNLKALENILPILEHLIPNNSNYVYYNTITTILKMKNTYYNLLVEVIKYRENNFNVQHGMLHSNGYHIDFLIAVLLFECGDYKNSIKYFNFLKDKYTDYGIINHYKYILNHFKGEF</sequence>
<dbReference type="EC" id="2.4.1.-" evidence="2"/>
<dbReference type="Pfam" id="PF00535">
    <property type="entry name" value="Glycos_transf_2"/>
    <property type="match status" value="1"/>
</dbReference>
<dbReference type="GO" id="GO:0016757">
    <property type="term" value="F:glycosyltransferase activity"/>
    <property type="evidence" value="ECO:0007669"/>
    <property type="project" value="UniProtKB-KW"/>
</dbReference>
<dbReference type="AlphaFoldDB" id="A0A2X3HZH8"/>
<dbReference type="PANTHER" id="PTHR43630:SF2">
    <property type="entry name" value="GLYCOSYLTRANSFERASE"/>
    <property type="match status" value="1"/>
</dbReference>
<keyword evidence="2" id="KW-0328">Glycosyltransferase</keyword>
<dbReference type="Proteomes" id="UP000250234">
    <property type="component" value="Unassembled WGS sequence"/>
</dbReference>
<dbReference type="SUPFAM" id="SSF53448">
    <property type="entry name" value="Nucleotide-diphospho-sugar transferases"/>
    <property type="match status" value="1"/>
</dbReference>
<dbReference type="EMBL" id="UAWO01000012">
    <property type="protein sequence ID" value="SQC85688.1"/>
    <property type="molecule type" value="Genomic_DNA"/>
</dbReference>
<accession>A0A2X3HZH8</accession>
<organism evidence="2 3">
    <name type="scientific">Clostridium perfringens</name>
    <dbReference type="NCBI Taxonomy" id="1502"/>
    <lineage>
        <taxon>Bacteria</taxon>
        <taxon>Bacillati</taxon>
        <taxon>Bacillota</taxon>
        <taxon>Clostridia</taxon>
        <taxon>Eubacteriales</taxon>
        <taxon>Clostridiaceae</taxon>
        <taxon>Clostridium</taxon>
    </lineage>
</organism>